<feature type="transmembrane region" description="Helical" evidence="14">
    <location>
        <begin position="78"/>
        <end position="96"/>
    </location>
</feature>
<evidence type="ECO:0000256" key="1">
    <source>
        <dbReference type="ARBA" id="ARBA00004651"/>
    </source>
</evidence>
<dbReference type="EC" id="1.3.99.-" evidence="14 15"/>
<evidence type="ECO:0000256" key="4">
    <source>
        <dbReference type="ARBA" id="ARBA00017504"/>
    </source>
</evidence>
<organism evidence="16 17">
    <name type="scientific">Aquabacter spiritensis</name>
    <dbReference type="NCBI Taxonomy" id="933073"/>
    <lineage>
        <taxon>Bacteria</taxon>
        <taxon>Pseudomonadati</taxon>
        <taxon>Pseudomonadota</taxon>
        <taxon>Alphaproteobacteria</taxon>
        <taxon>Hyphomicrobiales</taxon>
        <taxon>Xanthobacteraceae</taxon>
        <taxon>Aquabacter</taxon>
    </lineage>
</organism>
<dbReference type="PANTHER" id="PTHR40255">
    <property type="entry name" value="UPF0093 MEMBRANE PROTEIN SLR1790"/>
    <property type="match status" value="1"/>
</dbReference>
<dbReference type="RefSeq" id="WP_132030497.1">
    <property type="nucleotide sequence ID" value="NZ_SMAI01000003.1"/>
</dbReference>
<keyword evidence="10 14" id="KW-0560">Oxidoreductase</keyword>
<dbReference type="PANTHER" id="PTHR40255:SF1">
    <property type="entry name" value="PROTOPORPHYRINOGEN IX OXIDASE"/>
    <property type="match status" value="1"/>
</dbReference>
<comment type="similarity">
    <text evidence="3 14 15">Belongs to the HemJ family.</text>
</comment>
<evidence type="ECO:0000256" key="8">
    <source>
        <dbReference type="ARBA" id="ARBA00022723"/>
    </source>
</evidence>
<dbReference type="Proteomes" id="UP000294664">
    <property type="component" value="Unassembled WGS sequence"/>
</dbReference>
<evidence type="ECO:0000256" key="10">
    <source>
        <dbReference type="ARBA" id="ARBA00023002"/>
    </source>
</evidence>
<feature type="transmembrane region" description="Helical" evidence="14">
    <location>
        <begin position="6"/>
        <end position="24"/>
    </location>
</feature>
<comment type="subcellular location">
    <subcellularLocation>
        <location evidence="1 14">Cell membrane</location>
        <topology evidence="1 14">Multi-pass membrane protein</topology>
    </subcellularLocation>
</comment>
<comment type="caution">
    <text evidence="16">The sequence shown here is derived from an EMBL/GenBank/DDBJ whole genome shotgun (WGS) entry which is preliminary data.</text>
</comment>
<evidence type="ECO:0000256" key="6">
    <source>
        <dbReference type="ARBA" id="ARBA00022617"/>
    </source>
</evidence>
<reference evidence="16 17" key="1">
    <citation type="submission" date="2019-03" db="EMBL/GenBank/DDBJ databases">
        <title>Genomic Encyclopedia of Type Strains, Phase IV (KMG-IV): sequencing the most valuable type-strain genomes for metagenomic binning, comparative biology and taxonomic classification.</title>
        <authorList>
            <person name="Goeker M."/>
        </authorList>
    </citation>
    <scope>NUCLEOTIDE SEQUENCE [LARGE SCALE GENOMIC DNA]</scope>
    <source>
        <strain evidence="16 17">DSM 9035</strain>
    </source>
</reference>
<dbReference type="GO" id="GO:0070818">
    <property type="term" value="F:protoporphyrinogen oxidase activity"/>
    <property type="evidence" value="ECO:0007669"/>
    <property type="project" value="UniProtKB-UniRule"/>
</dbReference>
<name>A0A4R3LZ55_9HYPH</name>
<sequence length="141" mass="16212">MLYLWIKALHIVALISWMATLLYLPRLFVYHCGAPVGAQQSETFKLMERRLLRQIGNPAMIVTWLAGLYLLYEGGWIVAGWMHAKLLLVLGLSAFHGLQAKWLREFADDRRDRSARFFRMVNEIPALLMVGIVVLVVVKPF</sequence>
<evidence type="ECO:0000256" key="15">
    <source>
        <dbReference type="PIRNR" id="PIRNR004638"/>
    </source>
</evidence>
<comment type="pathway">
    <text evidence="2 14 15">Porphyrin-containing compound metabolism; protoporphyrin-IX biosynthesis; protoporphyrin-IX from protoporphyrinogen-IX: step 1/1.</text>
</comment>
<dbReference type="PIRSF" id="PIRSF004638">
    <property type="entry name" value="UCP004638"/>
    <property type="match status" value="1"/>
</dbReference>
<keyword evidence="17" id="KW-1185">Reference proteome</keyword>
<dbReference type="OrthoDB" id="9800824at2"/>
<accession>A0A4R3LZ55</accession>
<dbReference type="GO" id="GO:0005886">
    <property type="term" value="C:plasma membrane"/>
    <property type="evidence" value="ECO:0007669"/>
    <property type="project" value="UniProtKB-SubCell"/>
</dbReference>
<dbReference type="HAMAP" id="MF_02239">
    <property type="entry name" value="HemJ"/>
    <property type="match status" value="1"/>
</dbReference>
<dbReference type="EMBL" id="SMAI01000003">
    <property type="protein sequence ID" value="TCT05962.1"/>
    <property type="molecule type" value="Genomic_DNA"/>
</dbReference>
<feature type="transmembrane region" description="Helical" evidence="14">
    <location>
        <begin position="117"/>
        <end position="138"/>
    </location>
</feature>
<evidence type="ECO:0000256" key="14">
    <source>
        <dbReference type="HAMAP-Rule" id="MF_02239"/>
    </source>
</evidence>
<evidence type="ECO:0000256" key="12">
    <source>
        <dbReference type="ARBA" id="ARBA00023136"/>
    </source>
</evidence>
<gene>
    <name evidence="16" type="ORF">EDC64_10363</name>
</gene>
<keyword evidence="11 14" id="KW-0408">Iron</keyword>
<comment type="cofactor">
    <cofactor evidence="14 15">
        <name>heme b</name>
        <dbReference type="ChEBI" id="CHEBI:60344"/>
    </cofactor>
    <text evidence="14 15">Binds 1 heme b (iron(II)-protoporphyrin IX) group per subunit.</text>
</comment>
<proteinExistence type="inferred from homology"/>
<keyword evidence="12 14" id="KW-0472">Membrane</keyword>
<evidence type="ECO:0000256" key="3">
    <source>
        <dbReference type="ARBA" id="ARBA00006501"/>
    </source>
</evidence>
<dbReference type="GO" id="GO:0006782">
    <property type="term" value="P:protoporphyrinogen IX biosynthetic process"/>
    <property type="evidence" value="ECO:0007669"/>
    <property type="project" value="UniProtKB-UniRule"/>
</dbReference>
<evidence type="ECO:0000313" key="17">
    <source>
        <dbReference type="Proteomes" id="UP000294664"/>
    </source>
</evidence>
<protein>
    <recommendedName>
        <fullName evidence="4 14">Protoporphyrinogen IX oxidase</fullName>
        <shortName evidence="14">PPO</shortName>
        <ecNumber evidence="14 15">1.3.99.-</ecNumber>
    </recommendedName>
</protein>
<dbReference type="GO" id="GO:0046872">
    <property type="term" value="F:metal ion binding"/>
    <property type="evidence" value="ECO:0007669"/>
    <property type="project" value="UniProtKB-UniRule"/>
</dbReference>
<keyword evidence="9 14" id="KW-1133">Transmembrane helix</keyword>
<comment type="subunit">
    <text evidence="14">Homodimer.</text>
</comment>
<dbReference type="UniPathway" id="UPA00251">
    <property type="reaction ID" value="UER00324"/>
</dbReference>
<dbReference type="AlphaFoldDB" id="A0A4R3LZ55"/>
<evidence type="ECO:0000256" key="2">
    <source>
        <dbReference type="ARBA" id="ARBA00005073"/>
    </source>
</evidence>
<keyword evidence="5 14" id="KW-1003">Cell membrane</keyword>
<evidence type="ECO:0000256" key="7">
    <source>
        <dbReference type="ARBA" id="ARBA00022692"/>
    </source>
</evidence>
<dbReference type="Pfam" id="PF03653">
    <property type="entry name" value="UPF0093"/>
    <property type="match status" value="1"/>
</dbReference>
<evidence type="ECO:0000256" key="9">
    <source>
        <dbReference type="ARBA" id="ARBA00022989"/>
    </source>
</evidence>
<keyword evidence="7 14" id="KW-0812">Transmembrane</keyword>
<feature type="binding site" description="axial binding residue" evidence="14">
    <location>
        <position position="10"/>
    </location>
    <ligand>
        <name>heme</name>
        <dbReference type="ChEBI" id="CHEBI:30413"/>
    </ligand>
    <ligandPart>
        <name>Fe</name>
        <dbReference type="ChEBI" id="CHEBI:18248"/>
    </ligandPart>
</feature>
<evidence type="ECO:0000313" key="16">
    <source>
        <dbReference type="EMBL" id="TCT05962.1"/>
    </source>
</evidence>
<comment type="function">
    <text evidence="14 15">Catalyzes the oxidation of protoporphyrinogen IX to protoporphyrin IX.</text>
</comment>
<dbReference type="InterPro" id="IPR005265">
    <property type="entry name" value="HemJ-like"/>
</dbReference>
<keyword evidence="6 14" id="KW-0349">Heme</keyword>
<evidence type="ECO:0000256" key="11">
    <source>
        <dbReference type="ARBA" id="ARBA00023004"/>
    </source>
</evidence>
<comment type="catalytic activity">
    <reaction evidence="13 14 15">
        <text>protoporphyrinogen IX + 3 A = protoporphyrin IX + 3 AH2</text>
        <dbReference type="Rhea" id="RHEA:62000"/>
        <dbReference type="ChEBI" id="CHEBI:13193"/>
        <dbReference type="ChEBI" id="CHEBI:17499"/>
        <dbReference type="ChEBI" id="CHEBI:57306"/>
        <dbReference type="ChEBI" id="CHEBI:57307"/>
    </reaction>
</comment>
<evidence type="ECO:0000256" key="5">
    <source>
        <dbReference type="ARBA" id="ARBA00022475"/>
    </source>
</evidence>
<keyword evidence="8 14" id="KW-0479">Metal-binding</keyword>
<evidence type="ECO:0000256" key="13">
    <source>
        <dbReference type="ARBA" id="ARBA00048390"/>
    </source>
</evidence>
<feature type="transmembrane region" description="Helical" evidence="14">
    <location>
        <begin position="55"/>
        <end position="72"/>
    </location>
</feature>
<feature type="binding site" description="axial binding residue" evidence="14">
    <location>
        <position position="85"/>
    </location>
    <ligand>
        <name>heme</name>
        <dbReference type="ChEBI" id="CHEBI:30413"/>
    </ligand>
    <ligandPart>
        <name>Fe</name>
        <dbReference type="ChEBI" id="CHEBI:18248"/>
    </ligandPart>
</feature>
<dbReference type="NCBIfam" id="TIGR00701">
    <property type="entry name" value="protoporphyrinogen oxidase HemJ"/>
    <property type="match status" value="1"/>
</dbReference>